<organism evidence="3 4">
    <name type="scientific">Neocucurbitaria cava</name>
    <dbReference type="NCBI Taxonomy" id="798079"/>
    <lineage>
        <taxon>Eukaryota</taxon>
        <taxon>Fungi</taxon>
        <taxon>Dikarya</taxon>
        <taxon>Ascomycota</taxon>
        <taxon>Pezizomycotina</taxon>
        <taxon>Dothideomycetes</taxon>
        <taxon>Pleosporomycetidae</taxon>
        <taxon>Pleosporales</taxon>
        <taxon>Pleosporineae</taxon>
        <taxon>Cucurbitariaceae</taxon>
        <taxon>Neocucurbitaria</taxon>
    </lineage>
</organism>
<proteinExistence type="predicted"/>
<keyword evidence="4" id="KW-1185">Reference proteome</keyword>
<keyword evidence="2" id="KW-0472">Membrane</keyword>
<feature type="transmembrane region" description="Helical" evidence="2">
    <location>
        <begin position="36"/>
        <end position="58"/>
    </location>
</feature>
<evidence type="ECO:0000256" key="1">
    <source>
        <dbReference type="SAM" id="MobiDB-lite"/>
    </source>
</evidence>
<protein>
    <submittedName>
        <fullName evidence="3">Uncharacterized protein</fullName>
    </submittedName>
</protein>
<feature type="compositionally biased region" description="Basic and acidic residues" evidence="1">
    <location>
        <begin position="320"/>
        <end position="330"/>
    </location>
</feature>
<comment type="caution">
    <text evidence="3">The sequence shown here is derived from an EMBL/GenBank/DDBJ whole genome shotgun (WGS) entry which is preliminary data.</text>
</comment>
<keyword evidence="2" id="KW-0812">Transmembrane</keyword>
<evidence type="ECO:0000313" key="4">
    <source>
        <dbReference type="Proteomes" id="UP001140560"/>
    </source>
</evidence>
<feature type="compositionally biased region" description="Low complexity" evidence="1">
    <location>
        <begin position="262"/>
        <end position="293"/>
    </location>
</feature>
<dbReference type="EMBL" id="JAPEUY010000020">
    <property type="protein sequence ID" value="KAJ4363066.1"/>
    <property type="molecule type" value="Genomic_DNA"/>
</dbReference>
<feature type="transmembrane region" description="Helical" evidence="2">
    <location>
        <begin position="120"/>
        <end position="141"/>
    </location>
</feature>
<dbReference type="AlphaFoldDB" id="A0A9W8Y1H0"/>
<dbReference type="OrthoDB" id="3800008at2759"/>
<name>A0A9W8Y1H0_9PLEO</name>
<reference evidence="3" key="1">
    <citation type="submission" date="2022-10" db="EMBL/GenBank/DDBJ databases">
        <title>Tapping the CABI collections for fungal endophytes: first genome assemblies for Collariella, Neodidymelliopsis, Ascochyta clinopodiicola, Didymella pomorum, Didymosphaeria variabile, Neocosmospora piperis and Neocucurbitaria cava.</title>
        <authorList>
            <person name="Hill R."/>
        </authorList>
    </citation>
    <scope>NUCLEOTIDE SEQUENCE</scope>
    <source>
        <strain evidence="3">IMI 356814</strain>
    </source>
</reference>
<dbReference type="Proteomes" id="UP001140560">
    <property type="component" value="Unassembled WGS sequence"/>
</dbReference>
<evidence type="ECO:0000313" key="3">
    <source>
        <dbReference type="EMBL" id="KAJ4363066.1"/>
    </source>
</evidence>
<keyword evidence="2" id="KW-1133">Transmembrane helix</keyword>
<evidence type="ECO:0000256" key="2">
    <source>
        <dbReference type="SAM" id="Phobius"/>
    </source>
</evidence>
<feature type="compositionally biased region" description="Basic and acidic residues" evidence="1">
    <location>
        <begin position="352"/>
        <end position="366"/>
    </location>
</feature>
<feature type="region of interest" description="Disordered" evidence="1">
    <location>
        <begin position="255"/>
        <end position="366"/>
    </location>
</feature>
<feature type="transmembrane region" description="Helical" evidence="2">
    <location>
        <begin position="153"/>
        <end position="170"/>
    </location>
</feature>
<sequence length="366" mass="40673">MSPQRNQNPKSPFTFRTLFTLFTGAKSTRWPGASRFASPLLVVTLVLALALLAVNLPLGISLLRIGTQVSCWHINEDGGDWYLLEGESLPVTFIERVDLSTEVPWVYKEFMSMGENRGRVDIALTAFIIPTSIIIILTTQITMHFRSITNRMGMYFATALLTLFIVFNTQDHWLNIDSNKAMPDWRLCIKTPDEFDAIRAERKMRAILLLAGEVLGGLGGLWKEGKEEEEGLTDMNHISITLYFVLATTAASANRHDAQHQSTRLQTLRSSPSSSAPTPTSPSPSSSAPTLPTMDFGLTTVPPPSAAVKEGQQQRMTAAAERRERAHMETNRSAAVLFENPFVDPGEQVLRPSERKQKRGNKESGR</sequence>
<gene>
    <name evidence="3" type="ORF">N0V83_010186</name>
</gene>
<accession>A0A9W8Y1H0</accession>